<dbReference type="AlphaFoldDB" id="A0A9U8EKX2"/>
<dbReference type="InterPro" id="IPR017452">
    <property type="entry name" value="GPCR_Rhodpsn_7TM"/>
</dbReference>
<keyword evidence="2 8" id="KW-0812">Transmembrane</keyword>
<comment type="subcellular location">
    <subcellularLocation>
        <location evidence="1">Membrane</location>
        <topology evidence="1">Multi-pass membrane protein</topology>
    </subcellularLocation>
</comment>
<dbReference type="PANTHER" id="PTHR24243">
    <property type="entry name" value="G-PROTEIN COUPLED RECEPTOR"/>
    <property type="match status" value="1"/>
</dbReference>
<evidence type="ECO:0000313" key="11">
    <source>
        <dbReference type="RefSeq" id="XP_013091476.2"/>
    </source>
</evidence>
<dbReference type="RefSeq" id="XP_013091476.2">
    <property type="nucleotide sequence ID" value="XM_013236022.2"/>
</dbReference>
<evidence type="ECO:0000256" key="1">
    <source>
        <dbReference type="ARBA" id="ARBA00004141"/>
    </source>
</evidence>
<feature type="domain" description="G-protein coupled receptors family 1 profile" evidence="9">
    <location>
        <begin position="56"/>
        <end position="353"/>
    </location>
</feature>
<dbReference type="Proteomes" id="UP001165740">
    <property type="component" value="Chromosome 12"/>
</dbReference>
<dbReference type="PROSITE" id="PS00237">
    <property type="entry name" value="G_PROTEIN_RECEP_F1_1"/>
    <property type="match status" value="1"/>
</dbReference>
<dbReference type="OMA" id="HNIFICM"/>
<gene>
    <name evidence="11" type="primary">LOC106075107</name>
</gene>
<dbReference type="Gene3D" id="1.20.1070.10">
    <property type="entry name" value="Rhodopsin 7-helix transmembrane proteins"/>
    <property type="match status" value="1"/>
</dbReference>
<evidence type="ECO:0000256" key="5">
    <source>
        <dbReference type="ARBA" id="ARBA00023136"/>
    </source>
</evidence>
<feature type="transmembrane region" description="Helical" evidence="8">
    <location>
        <begin position="290"/>
        <end position="309"/>
    </location>
</feature>
<evidence type="ECO:0000259" key="9">
    <source>
        <dbReference type="PROSITE" id="PS50262"/>
    </source>
</evidence>
<name>A0A9U8EKX2_BIOGL</name>
<keyword evidence="3 8" id="KW-1133">Transmembrane helix</keyword>
<evidence type="ECO:0000256" key="8">
    <source>
        <dbReference type="SAM" id="Phobius"/>
    </source>
</evidence>
<evidence type="ECO:0000256" key="4">
    <source>
        <dbReference type="ARBA" id="ARBA00023040"/>
    </source>
</evidence>
<reference evidence="11" key="1">
    <citation type="submission" date="2025-08" db="UniProtKB">
        <authorList>
            <consortium name="RefSeq"/>
        </authorList>
    </citation>
    <scope>IDENTIFICATION</scope>
</reference>
<evidence type="ECO:0000256" key="6">
    <source>
        <dbReference type="ARBA" id="ARBA00023170"/>
    </source>
</evidence>
<dbReference type="GO" id="GO:0004930">
    <property type="term" value="F:G protein-coupled receptor activity"/>
    <property type="evidence" value="ECO:0007669"/>
    <property type="project" value="UniProtKB-KW"/>
</dbReference>
<feature type="transmembrane region" description="Helical" evidence="8">
    <location>
        <begin position="329"/>
        <end position="354"/>
    </location>
</feature>
<feature type="transmembrane region" description="Helical" evidence="8">
    <location>
        <begin position="119"/>
        <end position="139"/>
    </location>
</feature>
<keyword evidence="7" id="KW-0807">Transducer</keyword>
<protein>
    <submittedName>
        <fullName evidence="11">Uncharacterized protein LOC106075107</fullName>
    </submittedName>
</protein>
<feature type="transmembrane region" description="Helical" evidence="8">
    <location>
        <begin position="159"/>
        <end position="182"/>
    </location>
</feature>
<keyword evidence="10" id="KW-1185">Reference proteome</keyword>
<evidence type="ECO:0000256" key="7">
    <source>
        <dbReference type="ARBA" id="ARBA00023224"/>
    </source>
</evidence>
<accession>A0A9U8EKX2</accession>
<evidence type="ECO:0000313" key="10">
    <source>
        <dbReference type="Proteomes" id="UP001165740"/>
    </source>
</evidence>
<keyword evidence="5 8" id="KW-0472">Membrane</keyword>
<dbReference type="OrthoDB" id="6126039at2759"/>
<feature type="transmembrane region" description="Helical" evidence="8">
    <location>
        <begin position="43"/>
        <end position="64"/>
    </location>
</feature>
<sequence>MASNTSHNSLPTVHTDSQSGEFVPLEIFVTNDQRRIAEIIIDLSFSFIVACVGIVTNILVVIVFSKQGFKDSVSVSMTIIACWDFFKCVAGVLQRLPGPMSLASAALAKSWSNISAIEFNYFLSFSTYVASVLAAYVSVERCLCVSMPFKVKELITPKVALFFGLLISAVVFGCFMVMFFVYDIVWIFSDHYNATIAVYVNNVFFSRNPGPLFQYYNLSGIVWPTSSLGIIAGSTAIIAYHLRKSSQFRLKSASAGQTWDSNIECSKETKAKFSKSTGQQNQMSTRDRQVVKMLLVVMCVNLVMLTPRIVHYTVKYFIYEFYFLRTYHNIFICMTYFLAAFDLIDAAIPLFIFYPMSTSFRTTFNDIFRCVCVTNKAEPN</sequence>
<keyword evidence="6" id="KW-0675">Receptor</keyword>
<feature type="transmembrane region" description="Helical" evidence="8">
    <location>
        <begin position="221"/>
        <end position="242"/>
    </location>
</feature>
<dbReference type="GeneID" id="106075107"/>
<dbReference type="KEGG" id="bgt:106075107"/>
<organism evidence="10 11">
    <name type="scientific">Biomphalaria glabrata</name>
    <name type="common">Bloodfluke planorb</name>
    <name type="synonym">Freshwater snail</name>
    <dbReference type="NCBI Taxonomy" id="6526"/>
    <lineage>
        <taxon>Eukaryota</taxon>
        <taxon>Metazoa</taxon>
        <taxon>Spiralia</taxon>
        <taxon>Lophotrochozoa</taxon>
        <taxon>Mollusca</taxon>
        <taxon>Gastropoda</taxon>
        <taxon>Heterobranchia</taxon>
        <taxon>Euthyneura</taxon>
        <taxon>Panpulmonata</taxon>
        <taxon>Hygrophila</taxon>
        <taxon>Lymnaeoidea</taxon>
        <taxon>Planorbidae</taxon>
        <taxon>Biomphalaria</taxon>
    </lineage>
</organism>
<keyword evidence="4" id="KW-0297">G-protein coupled receptor</keyword>
<evidence type="ECO:0000256" key="2">
    <source>
        <dbReference type="ARBA" id="ARBA00022692"/>
    </source>
</evidence>
<evidence type="ECO:0000256" key="3">
    <source>
        <dbReference type="ARBA" id="ARBA00022989"/>
    </source>
</evidence>
<dbReference type="PANTHER" id="PTHR24243:SF233">
    <property type="entry name" value="THYROTROPIN-RELEASING HORMONE RECEPTOR"/>
    <property type="match status" value="1"/>
</dbReference>
<dbReference type="SUPFAM" id="SSF81321">
    <property type="entry name" value="Family A G protein-coupled receptor-like"/>
    <property type="match status" value="1"/>
</dbReference>
<dbReference type="PROSITE" id="PS50262">
    <property type="entry name" value="G_PROTEIN_RECEP_F1_2"/>
    <property type="match status" value="1"/>
</dbReference>
<proteinExistence type="predicted"/>
<dbReference type="InterPro" id="IPR000276">
    <property type="entry name" value="GPCR_Rhodpsn"/>
</dbReference>
<dbReference type="GO" id="GO:0005886">
    <property type="term" value="C:plasma membrane"/>
    <property type="evidence" value="ECO:0007669"/>
    <property type="project" value="TreeGrafter"/>
</dbReference>